<proteinExistence type="predicted"/>
<dbReference type="NCBIfam" id="NF008573">
    <property type="entry name" value="PRK11525.1"/>
    <property type="match status" value="1"/>
</dbReference>
<feature type="region of interest" description="Disordered" evidence="1">
    <location>
        <begin position="252"/>
        <end position="286"/>
    </location>
</feature>
<sequence length="286" mass="32561">MAKELTHQNLSLFEQIKQIDENSNEFWSARDLSKVLEYSEYRHFTPVIERAKEACTNSGQSLDDHFEDILEMVVIGSGAQRKTESVKLSRYACYLVVQNADPSKEVVALGQTYFAVQTRLQEIRQMDDYNRLSTENEKRLFLRNEMAKHNTQLAAAAKDAGVIAPLDYAIFQNHGYMGLYGGLDAKAIHKKKGLKKSQQILDHMGSTELAANLFRATQTEEKLKREQIKGKQKANQAHYDVGKKVRKTIEEIGGEMPENLPVEDSIKKIEKTQQPKELKAKKKDKG</sequence>
<reference evidence="3 4" key="1">
    <citation type="submission" date="2023-05" db="EMBL/GenBank/DDBJ databases">
        <title>Genomic insight into Chryseobacterium sp. wdc7 isolated forest soil (Gotjawal).</title>
        <authorList>
            <person name="Park S.-J."/>
        </authorList>
    </citation>
    <scope>NUCLEOTIDE SEQUENCE [LARGE SCALE GENOMIC DNA]</scope>
    <source>
        <strain evidence="4">wdc7</strain>
    </source>
</reference>
<keyword evidence="4" id="KW-1185">Reference proteome</keyword>
<dbReference type="Proteomes" id="UP001241656">
    <property type="component" value="Chromosome"/>
</dbReference>
<organism evidence="3 4">
    <name type="scientific">Chryseobacterium gotjawalense</name>
    <dbReference type="NCBI Taxonomy" id="3042315"/>
    <lineage>
        <taxon>Bacteria</taxon>
        <taxon>Pseudomonadati</taxon>
        <taxon>Bacteroidota</taxon>
        <taxon>Flavobacteriia</taxon>
        <taxon>Flavobacteriales</taxon>
        <taxon>Weeksellaceae</taxon>
        <taxon>Chryseobacterium group</taxon>
        <taxon>Chryseobacterium</taxon>
    </lineage>
</organism>
<dbReference type="RefSeq" id="WP_282905200.1">
    <property type="nucleotide sequence ID" value="NZ_CP124855.1"/>
</dbReference>
<name>A0ABY8RD37_9FLAO</name>
<gene>
    <name evidence="3" type="primary">dinD</name>
    <name evidence="3" type="ORF">QGN23_01065</name>
</gene>
<feature type="compositionally biased region" description="Basic and acidic residues" evidence="1">
    <location>
        <begin position="264"/>
        <end position="278"/>
    </location>
</feature>
<dbReference type="Pfam" id="PF02498">
    <property type="entry name" value="Bro-N"/>
    <property type="match status" value="1"/>
</dbReference>
<evidence type="ECO:0000313" key="3">
    <source>
        <dbReference type="EMBL" id="WHF51883.1"/>
    </source>
</evidence>
<dbReference type="InterPro" id="IPR003497">
    <property type="entry name" value="BRO_N_domain"/>
</dbReference>
<dbReference type="EMBL" id="CP124855">
    <property type="protein sequence ID" value="WHF51883.1"/>
    <property type="molecule type" value="Genomic_DNA"/>
</dbReference>
<protein>
    <submittedName>
        <fullName evidence="3">DNA damage-inducible protein D</fullName>
    </submittedName>
</protein>
<evidence type="ECO:0000313" key="4">
    <source>
        <dbReference type="Proteomes" id="UP001241656"/>
    </source>
</evidence>
<accession>A0ABY8RD37</accession>
<feature type="domain" description="Bro-N" evidence="2">
    <location>
        <begin position="16"/>
        <end position="107"/>
    </location>
</feature>
<evidence type="ECO:0000259" key="2">
    <source>
        <dbReference type="Pfam" id="PF02498"/>
    </source>
</evidence>
<evidence type="ECO:0000256" key="1">
    <source>
        <dbReference type="SAM" id="MobiDB-lite"/>
    </source>
</evidence>